<dbReference type="InterPro" id="IPR012495">
    <property type="entry name" value="TadE-like_dom"/>
</dbReference>
<gene>
    <name evidence="3" type="ORF">GA0070216_11926</name>
</gene>
<feature type="region of interest" description="Disordered" evidence="1">
    <location>
        <begin position="21"/>
        <end position="50"/>
    </location>
</feature>
<organism evidence="3 4">
    <name type="scientific">Micromonospora matsumotoense</name>
    <dbReference type="NCBI Taxonomy" id="121616"/>
    <lineage>
        <taxon>Bacteria</taxon>
        <taxon>Bacillati</taxon>
        <taxon>Actinomycetota</taxon>
        <taxon>Actinomycetes</taxon>
        <taxon>Micromonosporales</taxon>
        <taxon>Micromonosporaceae</taxon>
        <taxon>Micromonospora</taxon>
    </lineage>
</organism>
<name>A0A1C5ALL4_9ACTN</name>
<proteinExistence type="predicted"/>
<reference evidence="4" key="1">
    <citation type="submission" date="2016-06" db="EMBL/GenBank/DDBJ databases">
        <authorList>
            <person name="Varghese N."/>
            <person name="Submissions Spin"/>
        </authorList>
    </citation>
    <scope>NUCLEOTIDE SEQUENCE [LARGE SCALE GENOMIC DNA]</scope>
    <source>
        <strain evidence="4">DSM 44100</strain>
    </source>
</reference>
<dbReference type="Pfam" id="PF07811">
    <property type="entry name" value="TadE"/>
    <property type="match status" value="1"/>
</dbReference>
<protein>
    <submittedName>
        <fullName evidence="3">TadE-like protein</fullName>
    </submittedName>
</protein>
<evidence type="ECO:0000256" key="1">
    <source>
        <dbReference type="SAM" id="MobiDB-lite"/>
    </source>
</evidence>
<dbReference type="Proteomes" id="UP000198797">
    <property type="component" value="Unassembled WGS sequence"/>
</dbReference>
<evidence type="ECO:0000313" key="4">
    <source>
        <dbReference type="Proteomes" id="UP000198797"/>
    </source>
</evidence>
<sequence length="209" mass="22071">MTAHPPRRTGRDVLTRLARGRARGDRAVVHPPRSGSPDGVVGQAAGRHPGDMSVDRAAGRTRGSVSVEVAVLAPAFLALLMLAGVAGRVAVADEAVEAAAHDAARAASIARDAGTAESAARTAARRQLDWRGLNCTSAPQVTVWGSTSNSDHTSLSTAFRRPLGEPVSIWVRVRCTVSFAGMRFPGLPMGDKRVEATFGSPLDRYRSRR</sequence>
<evidence type="ECO:0000259" key="2">
    <source>
        <dbReference type="Pfam" id="PF07811"/>
    </source>
</evidence>
<evidence type="ECO:0000313" key="3">
    <source>
        <dbReference type="EMBL" id="SCF45961.1"/>
    </source>
</evidence>
<dbReference type="EMBL" id="FMCU01000019">
    <property type="protein sequence ID" value="SCF45961.1"/>
    <property type="molecule type" value="Genomic_DNA"/>
</dbReference>
<dbReference type="STRING" id="121616.GA0070216_11926"/>
<accession>A0A1C5ALL4</accession>
<dbReference type="AlphaFoldDB" id="A0A1C5ALL4"/>
<feature type="domain" description="TadE-like" evidence="2">
    <location>
        <begin position="63"/>
        <end position="105"/>
    </location>
</feature>
<keyword evidence="4" id="KW-1185">Reference proteome</keyword>